<dbReference type="RefSeq" id="WP_216799270.1">
    <property type="nucleotide sequence ID" value="NZ_CP076723.1"/>
</dbReference>
<sequence length="331" mass="33819">MNSRKMIIAALCAVPLSVLPVVAGAVETDRITVEDPSTGTVKFKVTSEGNVTAGQYTGDGALLQNVAHFKGAWSSATVYAKDDVVTYGGGSYIALAASTNAQPDLVPASWTVMAQKGATGADGAAGATGPQGPTGATGPQGPTGASPFALSGNNAYYSAGSVGIGTSTPAYTLDVAGQIRIAQAGVAGFTIKNTAASFSNAMTVGGVGNPLYLANWSLTGVQDDVTKPSWGIGLQINNDQLVFQRAPAGSNTLATQMVIKNTGNVGFGTTTPTQRVEVNGGLRLNTVTAKPTCDTNARGTFWLTRNGTGVMDTLEVCIKDATEAYVWKPVW</sequence>
<evidence type="ECO:0000256" key="1">
    <source>
        <dbReference type="SAM" id="MobiDB-lite"/>
    </source>
</evidence>
<accession>A0ABX8J2J2</accession>
<dbReference type="Proteomes" id="UP000683557">
    <property type="component" value="Chromosome"/>
</dbReference>
<protein>
    <recommendedName>
        <fullName evidence="5">Collagen-like protein</fullName>
    </recommendedName>
</protein>
<feature type="region of interest" description="Disordered" evidence="1">
    <location>
        <begin position="120"/>
        <end position="145"/>
    </location>
</feature>
<keyword evidence="4" id="KW-1185">Reference proteome</keyword>
<proteinExistence type="predicted"/>
<evidence type="ECO:0000313" key="3">
    <source>
        <dbReference type="EMBL" id="QWV92465.1"/>
    </source>
</evidence>
<evidence type="ECO:0000256" key="2">
    <source>
        <dbReference type="SAM" id="SignalP"/>
    </source>
</evidence>
<organism evidence="3 4">
    <name type="scientific">Geomonas oryzisoli</name>
    <dbReference type="NCBI Taxonomy" id="2847992"/>
    <lineage>
        <taxon>Bacteria</taxon>
        <taxon>Pseudomonadati</taxon>
        <taxon>Thermodesulfobacteriota</taxon>
        <taxon>Desulfuromonadia</taxon>
        <taxon>Geobacterales</taxon>
        <taxon>Geobacteraceae</taxon>
        <taxon>Geomonas</taxon>
    </lineage>
</organism>
<feature type="chain" id="PRO_5045266072" description="Collagen-like protein" evidence="2">
    <location>
        <begin position="26"/>
        <end position="331"/>
    </location>
</feature>
<name>A0ABX8J2J2_9BACT</name>
<evidence type="ECO:0008006" key="5">
    <source>
        <dbReference type="Google" id="ProtNLM"/>
    </source>
</evidence>
<reference evidence="3 4" key="1">
    <citation type="submission" date="2021-06" db="EMBL/GenBank/DDBJ databases">
        <title>Gemonas diversity in paddy soil.</title>
        <authorList>
            <person name="Liu G."/>
        </authorList>
    </citation>
    <scope>NUCLEOTIDE SEQUENCE [LARGE SCALE GENOMIC DNA]</scope>
    <source>
        <strain evidence="3 4">RG10</strain>
    </source>
</reference>
<dbReference type="EMBL" id="CP076723">
    <property type="protein sequence ID" value="QWV92465.1"/>
    <property type="molecule type" value="Genomic_DNA"/>
</dbReference>
<evidence type="ECO:0000313" key="4">
    <source>
        <dbReference type="Proteomes" id="UP000683557"/>
    </source>
</evidence>
<keyword evidence="2" id="KW-0732">Signal</keyword>
<feature type="signal peptide" evidence="2">
    <location>
        <begin position="1"/>
        <end position="25"/>
    </location>
</feature>
<gene>
    <name evidence="3" type="ORF">KP004_14815</name>
</gene>